<organism evidence="2 3">
    <name type="scientific">Naegleria lovaniensis</name>
    <name type="common">Amoeba</name>
    <dbReference type="NCBI Taxonomy" id="51637"/>
    <lineage>
        <taxon>Eukaryota</taxon>
        <taxon>Discoba</taxon>
        <taxon>Heterolobosea</taxon>
        <taxon>Tetramitia</taxon>
        <taxon>Eutetramitia</taxon>
        <taxon>Vahlkampfiidae</taxon>
        <taxon>Naegleria</taxon>
    </lineage>
</organism>
<feature type="region of interest" description="Disordered" evidence="1">
    <location>
        <begin position="149"/>
        <end position="232"/>
    </location>
</feature>
<evidence type="ECO:0000313" key="3">
    <source>
        <dbReference type="Proteomes" id="UP000816034"/>
    </source>
</evidence>
<feature type="compositionally biased region" description="Low complexity" evidence="1">
    <location>
        <begin position="209"/>
        <end position="232"/>
    </location>
</feature>
<dbReference type="Proteomes" id="UP000816034">
    <property type="component" value="Unassembled WGS sequence"/>
</dbReference>
<evidence type="ECO:0000256" key="1">
    <source>
        <dbReference type="SAM" id="MobiDB-lite"/>
    </source>
</evidence>
<proteinExistence type="predicted"/>
<evidence type="ECO:0000313" key="2">
    <source>
        <dbReference type="EMBL" id="KAG2386381.1"/>
    </source>
</evidence>
<dbReference type="RefSeq" id="XP_044550373.1">
    <property type="nucleotide sequence ID" value="XM_044692287.1"/>
</dbReference>
<name>A0AA88KMD6_NAELO</name>
<accession>A0AA88KMD6</accession>
<dbReference type="GeneID" id="68095282"/>
<feature type="compositionally biased region" description="Polar residues" evidence="1">
    <location>
        <begin position="150"/>
        <end position="159"/>
    </location>
</feature>
<sequence length="443" mass="48575">MDKKRPDTNSEHCYPILQTDHLANFNQTSLAFPNIHIEYDTGMDHTDRNIEQSIPQKGLGFHCDRESNIQNNYPVLPTSLEQLKQLRCNLNEGNCVNKEKMTTTREQQKPLDAASNLCSIEHLRSKVEEKETTTPTAATCHSAEIMVKSRSISARTSTIPPEMMSHIPPISNTSTTTKPSSSKLTCSPSRPVGSSNNNLRQQRTFSNASCASSSLSSSTNTVSSSSSSSQYTSSPTSNMFTMFIAPPPQVVNTTTTTTTSTTNNHPLLMRSGTSPTNYSPSVMRMTTSRLSTRNNCKFFEYKPGNGNKLQKTPATLESPQTMGVTMNKIEKQKKMKIMMSVPQTQTATTNVNLIQQHVVPHHSSTSGCKMDALLSGSRSSVNNILNNTSFQLPSMTTEETLLSSPTTTSVSSNNMITTQLPPISTLATPKTFRTAISINDILN</sequence>
<gene>
    <name evidence="2" type="ORF">C9374_002827</name>
</gene>
<dbReference type="AlphaFoldDB" id="A0AA88KMD6"/>
<feature type="compositionally biased region" description="Low complexity" evidence="1">
    <location>
        <begin position="254"/>
        <end position="264"/>
    </location>
</feature>
<feature type="compositionally biased region" description="Low complexity" evidence="1">
    <location>
        <begin position="165"/>
        <end position="191"/>
    </location>
</feature>
<dbReference type="EMBL" id="PYSW02000016">
    <property type="protein sequence ID" value="KAG2386381.1"/>
    <property type="molecule type" value="Genomic_DNA"/>
</dbReference>
<reference evidence="2 3" key="1">
    <citation type="journal article" date="2018" name="BMC Genomics">
        <title>The genome of Naegleria lovaniensis, the basis for a comparative approach to unravel pathogenicity factors of the human pathogenic amoeba N. fowleri.</title>
        <authorList>
            <person name="Liechti N."/>
            <person name="Schurch N."/>
            <person name="Bruggmann R."/>
            <person name="Wittwer M."/>
        </authorList>
    </citation>
    <scope>NUCLEOTIDE SEQUENCE [LARGE SCALE GENOMIC DNA]</scope>
    <source>
        <strain evidence="2 3">ATCC 30569</strain>
    </source>
</reference>
<feature type="compositionally biased region" description="Polar residues" evidence="1">
    <location>
        <begin position="271"/>
        <end position="280"/>
    </location>
</feature>
<feature type="region of interest" description="Disordered" evidence="1">
    <location>
        <begin position="254"/>
        <end position="280"/>
    </location>
</feature>
<keyword evidence="3" id="KW-1185">Reference proteome</keyword>
<feature type="compositionally biased region" description="Polar residues" evidence="1">
    <location>
        <begin position="192"/>
        <end position="208"/>
    </location>
</feature>
<comment type="caution">
    <text evidence="2">The sequence shown here is derived from an EMBL/GenBank/DDBJ whole genome shotgun (WGS) entry which is preliminary data.</text>
</comment>
<protein>
    <submittedName>
        <fullName evidence="2">Uncharacterized protein</fullName>
    </submittedName>
</protein>